<evidence type="ECO:0000313" key="1">
    <source>
        <dbReference type="EMBL" id="MFC3813277.1"/>
    </source>
</evidence>
<dbReference type="Proteomes" id="UP001595616">
    <property type="component" value="Unassembled WGS sequence"/>
</dbReference>
<comment type="caution">
    <text evidence="1">The sequence shown here is derived from an EMBL/GenBank/DDBJ whole genome shotgun (WGS) entry which is preliminary data.</text>
</comment>
<evidence type="ECO:0000313" key="2">
    <source>
        <dbReference type="Proteomes" id="UP001595616"/>
    </source>
</evidence>
<accession>A0ABV7Z4M6</accession>
<protein>
    <submittedName>
        <fullName evidence="1">Uncharacterized protein</fullName>
    </submittedName>
</protein>
<dbReference type="RefSeq" id="WP_379840261.1">
    <property type="nucleotide sequence ID" value="NZ_JBHRYQ010000002.1"/>
</dbReference>
<sequence>MDRLQSNKMFADISKIIHSFNESLAAHIPKIDAEITQMIDNKNKDTQVIERYLDTLLSLTMYGIGDELFIKLLEYYKTVDAEGAEFYWNEYDKDEE</sequence>
<dbReference type="EMBL" id="JBHRYQ010000002">
    <property type="protein sequence ID" value="MFC3813277.1"/>
    <property type="molecule type" value="Genomic_DNA"/>
</dbReference>
<name>A0ABV7Z4M6_9BACT</name>
<proteinExistence type="predicted"/>
<gene>
    <name evidence="1" type="ORF">ACFOOI_21610</name>
</gene>
<keyword evidence="2" id="KW-1185">Reference proteome</keyword>
<reference evidence="2" key="1">
    <citation type="journal article" date="2019" name="Int. J. Syst. Evol. Microbiol.">
        <title>The Global Catalogue of Microorganisms (GCM) 10K type strain sequencing project: providing services to taxonomists for standard genome sequencing and annotation.</title>
        <authorList>
            <consortium name="The Broad Institute Genomics Platform"/>
            <consortium name="The Broad Institute Genome Sequencing Center for Infectious Disease"/>
            <person name="Wu L."/>
            <person name="Ma J."/>
        </authorList>
    </citation>
    <scope>NUCLEOTIDE SEQUENCE [LARGE SCALE GENOMIC DNA]</scope>
    <source>
        <strain evidence="2">CECT 7956</strain>
    </source>
</reference>
<organism evidence="1 2">
    <name type="scientific">Lacihabitans lacunae</name>
    <dbReference type="NCBI Taxonomy" id="1028214"/>
    <lineage>
        <taxon>Bacteria</taxon>
        <taxon>Pseudomonadati</taxon>
        <taxon>Bacteroidota</taxon>
        <taxon>Cytophagia</taxon>
        <taxon>Cytophagales</taxon>
        <taxon>Leadbetterellaceae</taxon>
        <taxon>Lacihabitans</taxon>
    </lineage>
</organism>